<dbReference type="EMBL" id="NHZQ01000447">
    <property type="protein sequence ID" value="PSK33946.1"/>
    <property type="molecule type" value="Genomic_DNA"/>
</dbReference>
<sequence length="259" mass="26666">MRLSTSLIFASLLSFISAEVTFTTPAAGGSVPGGGSISVQWTYAGTPAISTFTTYQLFLMAGGNDGASMQQVAVLVPNGVVAQSFSSAQAVVQPGVGGTQANAYFLKMMLTSSSGGQLINYSDRFTLTGMTGTFPANVLAGINAISGTAGPANEDQITNDAGAGAGDSGNAVPYSLQSGLTRYAPMQPVPPTKITAKTWTPLFPTSAFTVATTYFPRPSIVTTITASQTFSVSSVENTIAAASQPGSNAQQRFLNRWKD</sequence>
<dbReference type="AlphaFoldDB" id="A0A2P7YDA4"/>
<reference evidence="5 7" key="1">
    <citation type="submission" date="2017-05" db="EMBL/GenBank/DDBJ databases">
        <title>Draft genome sequence of Elsinoe australis.</title>
        <authorList>
            <person name="Cheng Q."/>
        </authorList>
    </citation>
    <scope>NUCLEOTIDE SEQUENCE [LARGE SCALE GENOMIC DNA]</scope>
    <source>
        <strain evidence="5 7">NL1</strain>
    </source>
</reference>
<dbReference type="GO" id="GO:0006078">
    <property type="term" value="P:(1-&gt;6)-beta-D-glucan biosynthetic process"/>
    <property type="evidence" value="ECO:0007669"/>
    <property type="project" value="InterPro"/>
</dbReference>
<evidence type="ECO:0000313" key="5">
    <source>
        <dbReference type="EMBL" id="PSK33946.1"/>
    </source>
</evidence>
<feature type="domain" description="Yeast cell wall synthesis Kre9/Knh1-like N-terminal" evidence="4">
    <location>
        <begin position="24"/>
        <end position="127"/>
    </location>
</feature>
<evidence type="ECO:0000256" key="2">
    <source>
        <dbReference type="SAM" id="SignalP"/>
    </source>
</evidence>
<dbReference type="Pfam" id="PF10342">
    <property type="entry name" value="Kre9_KNH"/>
    <property type="match status" value="1"/>
</dbReference>
<keyword evidence="1 2" id="KW-0732">Signal</keyword>
<evidence type="ECO:0000256" key="1">
    <source>
        <dbReference type="ARBA" id="ARBA00022729"/>
    </source>
</evidence>
<dbReference type="Proteomes" id="UP000243723">
    <property type="component" value="Unassembled WGS sequence"/>
</dbReference>
<comment type="caution">
    <text evidence="5">The sequence shown here is derived from an EMBL/GenBank/DDBJ whole genome shotgun (WGS) entry which is preliminary data.</text>
</comment>
<dbReference type="STRING" id="40998.A0A2P7YDA4"/>
<gene>
    <name evidence="5" type="ORF">B9Z65_8272</name>
    <name evidence="6" type="ORF">C1H76_2368</name>
</gene>
<evidence type="ECO:0000259" key="4">
    <source>
        <dbReference type="Pfam" id="PF10342"/>
    </source>
</evidence>
<dbReference type="GO" id="GO:0042546">
    <property type="term" value="P:cell wall biogenesis"/>
    <property type="evidence" value="ECO:0007669"/>
    <property type="project" value="InterPro"/>
</dbReference>
<dbReference type="EMBL" id="PTQR01000029">
    <property type="protein sequence ID" value="TKX25364.1"/>
    <property type="molecule type" value="Genomic_DNA"/>
</dbReference>
<keyword evidence="7" id="KW-1185">Reference proteome</keyword>
<name>A0A2P7YDA4_9PEZI</name>
<proteinExistence type="predicted"/>
<dbReference type="Pfam" id="PF05390">
    <property type="entry name" value="Kre9_KNH1_C"/>
    <property type="match status" value="1"/>
</dbReference>
<protein>
    <submittedName>
        <fullName evidence="6">Putative cell wall synthesis protein KRE9</fullName>
    </submittedName>
</protein>
<feature type="signal peptide" evidence="2">
    <location>
        <begin position="1"/>
        <end position="18"/>
    </location>
</feature>
<dbReference type="GO" id="GO:0031505">
    <property type="term" value="P:fungal-type cell wall organization"/>
    <property type="evidence" value="ECO:0007669"/>
    <property type="project" value="TreeGrafter"/>
</dbReference>
<organism evidence="5 7">
    <name type="scientific">Elsinoe australis</name>
    <dbReference type="NCBI Taxonomy" id="40998"/>
    <lineage>
        <taxon>Eukaryota</taxon>
        <taxon>Fungi</taxon>
        <taxon>Dikarya</taxon>
        <taxon>Ascomycota</taxon>
        <taxon>Pezizomycotina</taxon>
        <taxon>Dothideomycetes</taxon>
        <taxon>Dothideomycetidae</taxon>
        <taxon>Myriangiales</taxon>
        <taxon>Elsinoaceae</taxon>
        <taxon>Elsinoe</taxon>
    </lineage>
</organism>
<evidence type="ECO:0000313" key="6">
    <source>
        <dbReference type="EMBL" id="TKX25364.1"/>
    </source>
</evidence>
<evidence type="ECO:0000313" key="7">
    <source>
        <dbReference type="Proteomes" id="UP000243723"/>
    </source>
</evidence>
<dbReference type="GO" id="GO:0005576">
    <property type="term" value="C:extracellular region"/>
    <property type="evidence" value="ECO:0007669"/>
    <property type="project" value="TreeGrafter"/>
</dbReference>
<feature type="chain" id="PRO_5036046869" evidence="2">
    <location>
        <begin position="19"/>
        <end position="259"/>
    </location>
</feature>
<dbReference type="PANTHER" id="PTHR28154:SF1">
    <property type="entry name" value="CELL WALL SYNTHESIS PROTEIN KNH1-RELATED"/>
    <property type="match status" value="1"/>
</dbReference>
<dbReference type="InterPro" id="IPR045328">
    <property type="entry name" value="Kre9/Knh1"/>
</dbReference>
<feature type="domain" description="Yeast cell wall synthesis Kre9/Knh1 C-terminal" evidence="3">
    <location>
        <begin position="171"/>
        <end position="249"/>
    </location>
</feature>
<dbReference type="InterPro" id="IPR008659">
    <property type="entry name" value="Kre9/Knh1_C"/>
</dbReference>
<evidence type="ECO:0000313" key="8">
    <source>
        <dbReference type="Proteomes" id="UP000308133"/>
    </source>
</evidence>
<dbReference type="InterPro" id="IPR018466">
    <property type="entry name" value="Kre9/Knh1-like_N"/>
</dbReference>
<accession>A0A2P7YDA4</accession>
<reference evidence="6 8" key="2">
    <citation type="submission" date="2018-02" db="EMBL/GenBank/DDBJ databases">
        <title>Draft genome sequences of Elsinoe sp., causing black scab on jojoba.</title>
        <authorList>
            <person name="Stodart B."/>
            <person name="Jeffress S."/>
            <person name="Ash G."/>
            <person name="Arun Chinnappa K."/>
        </authorList>
    </citation>
    <scope>NUCLEOTIDE SEQUENCE [LARGE SCALE GENOMIC DNA]</scope>
    <source>
        <strain evidence="6 8">Hillstone_2</strain>
    </source>
</reference>
<dbReference type="OrthoDB" id="2432613at2759"/>
<dbReference type="PANTHER" id="PTHR28154">
    <property type="entry name" value="CELL WALL SYNTHESIS PROTEIN KNH1-RELATED"/>
    <property type="match status" value="1"/>
</dbReference>
<evidence type="ECO:0000259" key="3">
    <source>
        <dbReference type="Pfam" id="PF05390"/>
    </source>
</evidence>
<dbReference type="Proteomes" id="UP000308133">
    <property type="component" value="Unassembled WGS sequence"/>
</dbReference>